<dbReference type="PANTHER" id="PTHR38121">
    <property type="entry name" value="GH16 DOMAIN-CONTAINING PROTEIN"/>
    <property type="match status" value="1"/>
</dbReference>
<dbReference type="EMBL" id="BROQ01000108">
    <property type="protein sequence ID" value="GKZ25333.1"/>
    <property type="molecule type" value="Genomic_DNA"/>
</dbReference>
<dbReference type="AlphaFoldDB" id="A0A9W5YX17"/>
<dbReference type="GO" id="GO:0005975">
    <property type="term" value="P:carbohydrate metabolic process"/>
    <property type="evidence" value="ECO:0007669"/>
    <property type="project" value="InterPro"/>
</dbReference>
<feature type="domain" description="GH16" evidence="4">
    <location>
        <begin position="69"/>
        <end position="349"/>
    </location>
</feature>
<dbReference type="Gene3D" id="2.60.120.200">
    <property type="match status" value="1"/>
</dbReference>
<evidence type="ECO:0000256" key="1">
    <source>
        <dbReference type="ARBA" id="ARBA00004609"/>
    </source>
</evidence>
<proteinExistence type="predicted"/>
<sequence>MKLLLTTLILPSLLSAHLLATALSIPNTNPQETHPHANCDCYITSSFSSNSNNNSDLASPAYFTHYRFWDFRNTPLPQTAPETTQTNPSNPHDTSTLEIYPLTKTLFSHDWRVQTWDREATDISPVPMKNTDGNVFLLKHPASTPRDPRSSFLVLRTTRFQDHASTAEVEGLFGYIYHCSLRLRMRMMSRDDIVRAAAASTLPNSQPESGSQSKIPQGSCAGIFTYRSSICESDIEILTSEDSHTIHYANQPDYDPISDTLIPGASSIVNLTKPWTSWTTHRLDWVTDMSAWYADGQLQSKSNYSVPNRPSIVAMNLWSNGGNWSGDMKVGDSVFMGIEWIELVYNVTKTDQDLPIKDHPGHRDRYHRVDGLASASASASFSSSAGGNVLDEEDVELQMGKAKEKSDDGCQRPCWIDPWHPV</sequence>
<feature type="chain" id="PRO_5040767738" description="GH16 domain-containing protein" evidence="3">
    <location>
        <begin position="25"/>
        <end position="422"/>
    </location>
</feature>
<dbReference type="GO" id="GO:0005886">
    <property type="term" value="C:plasma membrane"/>
    <property type="evidence" value="ECO:0007669"/>
    <property type="project" value="UniProtKB-SubCell"/>
</dbReference>
<evidence type="ECO:0000313" key="6">
    <source>
        <dbReference type="Proteomes" id="UP001143548"/>
    </source>
</evidence>
<evidence type="ECO:0000256" key="2">
    <source>
        <dbReference type="ARBA" id="ARBA00022475"/>
    </source>
</evidence>
<name>A0A9W5YX17_9EURO</name>
<protein>
    <recommendedName>
        <fullName evidence="4">GH16 domain-containing protein</fullName>
    </recommendedName>
</protein>
<evidence type="ECO:0000259" key="4">
    <source>
        <dbReference type="PROSITE" id="PS51762"/>
    </source>
</evidence>
<feature type="signal peptide" evidence="3">
    <location>
        <begin position="1"/>
        <end position="24"/>
    </location>
</feature>
<dbReference type="PANTHER" id="PTHR38121:SF4">
    <property type="entry name" value="GH16 DOMAIN-CONTAINING PROTEIN-RELATED"/>
    <property type="match status" value="1"/>
</dbReference>
<dbReference type="GO" id="GO:0004553">
    <property type="term" value="F:hydrolase activity, hydrolyzing O-glycosyl compounds"/>
    <property type="evidence" value="ECO:0007669"/>
    <property type="project" value="InterPro"/>
</dbReference>
<gene>
    <name evidence="5" type="ORF">AbraCBS73388_000798</name>
</gene>
<dbReference type="PROSITE" id="PS51762">
    <property type="entry name" value="GH16_2"/>
    <property type="match status" value="1"/>
</dbReference>
<evidence type="ECO:0000313" key="5">
    <source>
        <dbReference type="EMBL" id="GKZ25333.1"/>
    </source>
</evidence>
<dbReference type="InterPro" id="IPR000757">
    <property type="entry name" value="Beta-glucanase-like"/>
</dbReference>
<keyword evidence="2" id="KW-1003">Cell membrane</keyword>
<reference evidence="5" key="1">
    <citation type="submission" date="2022-07" db="EMBL/GenBank/DDBJ databases">
        <title>Taxonomy of Aspergillus series Nigri: significant species reduction supported by multi-species coalescent approaches.</title>
        <authorList>
            <person name="Bian C."/>
            <person name="Kusuya Y."/>
            <person name="Sklenar F."/>
            <person name="D'hooge E."/>
            <person name="Yaguchi T."/>
            <person name="Takahashi H."/>
            <person name="Hubka V."/>
        </authorList>
    </citation>
    <scope>NUCLEOTIDE SEQUENCE</scope>
    <source>
        <strain evidence="5">CBS 733.88</strain>
    </source>
</reference>
<accession>A0A9W5YX17</accession>
<keyword evidence="2" id="KW-0472">Membrane</keyword>
<comment type="subcellular location">
    <subcellularLocation>
        <location evidence="1">Cell membrane</location>
        <topology evidence="1">Lipid-anchor</topology>
        <topology evidence="1">GPI-anchor</topology>
    </subcellularLocation>
</comment>
<dbReference type="CDD" id="cd00413">
    <property type="entry name" value="Glyco_hydrolase_16"/>
    <property type="match status" value="1"/>
</dbReference>
<dbReference type="Proteomes" id="UP001143548">
    <property type="component" value="Unassembled WGS sequence"/>
</dbReference>
<comment type="caution">
    <text evidence="5">The sequence shown here is derived from an EMBL/GenBank/DDBJ whole genome shotgun (WGS) entry which is preliminary data.</text>
</comment>
<dbReference type="SUPFAM" id="SSF49899">
    <property type="entry name" value="Concanavalin A-like lectins/glucanases"/>
    <property type="match status" value="1"/>
</dbReference>
<evidence type="ECO:0000256" key="3">
    <source>
        <dbReference type="SAM" id="SignalP"/>
    </source>
</evidence>
<organism evidence="5 6">
    <name type="scientific">Aspergillus brasiliensis</name>
    <dbReference type="NCBI Taxonomy" id="319629"/>
    <lineage>
        <taxon>Eukaryota</taxon>
        <taxon>Fungi</taxon>
        <taxon>Dikarya</taxon>
        <taxon>Ascomycota</taxon>
        <taxon>Pezizomycotina</taxon>
        <taxon>Eurotiomycetes</taxon>
        <taxon>Eurotiomycetidae</taxon>
        <taxon>Eurotiales</taxon>
        <taxon>Aspergillaceae</taxon>
        <taxon>Aspergillus</taxon>
        <taxon>Aspergillus subgen. Circumdati</taxon>
    </lineage>
</organism>
<keyword evidence="3" id="KW-0732">Signal</keyword>
<dbReference type="InterPro" id="IPR013320">
    <property type="entry name" value="ConA-like_dom_sf"/>
</dbReference>